<evidence type="ECO:0000313" key="2">
    <source>
        <dbReference type="Proteomes" id="UP000777784"/>
    </source>
</evidence>
<sequence>MPKIIEKPTLIEAAGVIPKRIEEYIGRVNSGHGRVSIARMTSPAGWDEPFQTPDFEEITLVLNGTLRVEYPGGLLDVCANQAIIVSPGERVRYSTPGKEGAQYISVCLPAFSLETVHREVV</sequence>
<reference evidence="1" key="1">
    <citation type="submission" date="2021-05" db="EMBL/GenBank/DDBJ databases">
        <title>Energy efficiency and biological interactions define the core microbiome of deep oligotrophic groundwater.</title>
        <authorList>
            <person name="Mehrshad M."/>
            <person name="Lopez-Fernandez M."/>
            <person name="Bell E."/>
            <person name="Bernier-Latmani R."/>
            <person name="Bertilsson S."/>
            <person name="Dopson M."/>
        </authorList>
    </citation>
    <scope>NUCLEOTIDE SEQUENCE</scope>
    <source>
        <strain evidence="1">Modern_marine.mb.64</strain>
    </source>
</reference>
<dbReference type="Proteomes" id="UP000777784">
    <property type="component" value="Unassembled WGS sequence"/>
</dbReference>
<accession>A0A948RX56</accession>
<dbReference type="InterPro" id="IPR011051">
    <property type="entry name" value="RmlC_Cupin_sf"/>
</dbReference>
<comment type="caution">
    <text evidence="1">The sequence shown here is derived from an EMBL/GenBank/DDBJ whole genome shotgun (WGS) entry which is preliminary data.</text>
</comment>
<dbReference type="EMBL" id="JAHJDP010000093">
    <property type="protein sequence ID" value="MBU2692490.1"/>
    <property type="molecule type" value="Genomic_DNA"/>
</dbReference>
<protein>
    <submittedName>
        <fullName evidence="1">Cupin</fullName>
    </submittedName>
</protein>
<dbReference type="SUPFAM" id="SSF51182">
    <property type="entry name" value="RmlC-like cupins"/>
    <property type="match status" value="1"/>
</dbReference>
<dbReference type="InterPro" id="IPR014710">
    <property type="entry name" value="RmlC-like_jellyroll"/>
</dbReference>
<evidence type="ECO:0000313" key="1">
    <source>
        <dbReference type="EMBL" id="MBU2692490.1"/>
    </source>
</evidence>
<organism evidence="1 2">
    <name type="scientific">Eiseniibacteriota bacterium</name>
    <dbReference type="NCBI Taxonomy" id="2212470"/>
    <lineage>
        <taxon>Bacteria</taxon>
        <taxon>Candidatus Eiseniibacteriota</taxon>
    </lineage>
</organism>
<dbReference type="Gene3D" id="2.60.120.10">
    <property type="entry name" value="Jelly Rolls"/>
    <property type="match status" value="1"/>
</dbReference>
<proteinExistence type="predicted"/>
<gene>
    <name evidence="1" type="ORF">KJ970_16340</name>
</gene>
<name>A0A948RX56_UNCEI</name>
<dbReference type="AlphaFoldDB" id="A0A948RX56"/>